<dbReference type="Proteomes" id="UP000216311">
    <property type="component" value="Unassembled WGS sequence"/>
</dbReference>
<comment type="function">
    <text evidence="7">Catalyzes the dehydrogenation at the alpha-beta position of ACP-bound acyl chains. This results in the introduction of a double bond in the lipidic chain, which is further transferred to the epsilon-amino group of lysine residue in the mycobactin core by MbtK.</text>
</comment>
<dbReference type="GO" id="GO:0005737">
    <property type="term" value="C:cytoplasm"/>
    <property type="evidence" value="ECO:0007669"/>
    <property type="project" value="TreeGrafter"/>
</dbReference>
<evidence type="ECO:0000256" key="10">
    <source>
        <dbReference type="RuleBase" id="RU362125"/>
    </source>
</evidence>
<dbReference type="SUPFAM" id="SSF47203">
    <property type="entry name" value="Acyl-CoA dehydrogenase C-terminal domain-like"/>
    <property type="match status" value="1"/>
</dbReference>
<dbReference type="FunFam" id="2.40.110.10:FF:000002">
    <property type="entry name" value="Acyl-CoA dehydrogenase fadE12"/>
    <property type="match status" value="1"/>
</dbReference>
<dbReference type="EMBL" id="NMVQ01000001">
    <property type="protein sequence ID" value="OYO24967.1"/>
    <property type="molecule type" value="Genomic_DNA"/>
</dbReference>
<keyword evidence="5 10" id="KW-0274">FAD</keyword>
<dbReference type="InterPro" id="IPR009075">
    <property type="entry name" value="AcylCo_DH/oxidase_C"/>
</dbReference>
<keyword evidence="4 10" id="KW-0285">Flavoprotein</keyword>
<dbReference type="Pfam" id="PF02771">
    <property type="entry name" value="Acyl-CoA_dh_N"/>
    <property type="match status" value="1"/>
</dbReference>
<evidence type="ECO:0000313" key="14">
    <source>
        <dbReference type="EMBL" id="OYO24967.1"/>
    </source>
</evidence>
<dbReference type="InterPro" id="IPR013786">
    <property type="entry name" value="AcylCoA_DH/ox_N"/>
</dbReference>
<dbReference type="InterPro" id="IPR050741">
    <property type="entry name" value="Acyl-CoA_dehydrogenase"/>
</dbReference>
<evidence type="ECO:0000259" key="12">
    <source>
        <dbReference type="Pfam" id="PF02770"/>
    </source>
</evidence>
<proteinExistence type="inferred from homology"/>
<evidence type="ECO:0000256" key="7">
    <source>
        <dbReference type="ARBA" id="ARBA00037085"/>
    </source>
</evidence>
<organism evidence="14 15">
    <name type="scientific">Enemella dayhoffiae</name>
    <dbReference type="NCBI Taxonomy" id="2016507"/>
    <lineage>
        <taxon>Bacteria</taxon>
        <taxon>Bacillati</taxon>
        <taxon>Actinomycetota</taxon>
        <taxon>Actinomycetes</taxon>
        <taxon>Propionibacteriales</taxon>
        <taxon>Propionibacteriaceae</taxon>
        <taxon>Enemella</taxon>
    </lineage>
</organism>
<feature type="domain" description="Acyl-CoA dehydrogenase/oxidase C-terminal" evidence="11">
    <location>
        <begin position="239"/>
        <end position="387"/>
    </location>
</feature>
<keyword evidence="6 10" id="KW-0560">Oxidoreductase</keyword>
<evidence type="ECO:0000256" key="9">
    <source>
        <dbReference type="ARBA" id="ARBA00042660"/>
    </source>
</evidence>
<dbReference type="PANTHER" id="PTHR48083">
    <property type="entry name" value="MEDIUM-CHAIN SPECIFIC ACYL-COA DEHYDROGENASE, MITOCHONDRIAL-RELATED"/>
    <property type="match status" value="1"/>
</dbReference>
<dbReference type="RefSeq" id="WP_094362174.1">
    <property type="nucleotide sequence ID" value="NZ_NMVQ01000001.1"/>
</dbReference>
<dbReference type="FunFam" id="1.20.140.10:FF:000001">
    <property type="entry name" value="Acyl-CoA dehydrogenase"/>
    <property type="match status" value="1"/>
</dbReference>
<dbReference type="PANTHER" id="PTHR48083:SF20">
    <property type="entry name" value="LONG-CHAIN SPECIFIC ACYL-COA DEHYDROGENASE, MITOCHONDRIAL"/>
    <property type="match status" value="1"/>
</dbReference>
<dbReference type="GO" id="GO:0003995">
    <property type="term" value="F:acyl-CoA dehydrogenase activity"/>
    <property type="evidence" value="ECO:0007669"/>
    <property type="project" value="InterPro"/>
</dbReference>
<feature type="domain" description="Acyl-CoA dehydrogenase/oxidase N-terminal" evidence="13">
    <location>
        <begin position="17"/>
        <end position="127"/>
    </location>
</feature>
<evidence type="ECO:0000256" key="1">
    <source>
        <dbReference type="ARBA" id="ARBA00001974"/>
    </source>
</evidence>
<evidence type="ECO:0000259" key="13">
    <source>
        <dbReference type="Pfam" id="PF02771"/>
    </source>
</evidence>
<keyword evidence="15" id="KW-1185">Reference proteome</keyword>
<dbReference type="AlphaFoldDB" id="A0A255HBN4"/>
<evidence type="ECO:0000256" key="6">
    <source>
        <dbReference type="ARBA" id="ARBA00023002"/>
    </source>
</evidence>
<dbReference type="PROSITE" id="PS00072">
    <property type="entry name" value="ACYL_COA_DH_1"/>
    <property type="match status" value="1"/>
</dbReference>
<evidence type="ECO:0000259" key="11">
    <source>
        <dbReference type="Pfam" id="PF00441"/>
    </source>
</evidence>
<gene>
    <name evidence="14" type="ORF">CGZ93_00370</name>
</gene>
<dbReference type="InterPro" id="IPR037069">
    <property type="entry name" value="AcylCoA_DH/ox_N_sf"/>
</dbReference>
<dbReference type="Gene3D" id="1.10.540.10">
    <property type="entry name" value="Acyl-CoA dehydrogenase/oxidase, N-terminal domain"/>
    <property type="match status" value="1"/>
</dbReference>
<dbReference type="InterPro" id="IPR006089">
    <property type="entry name" value="Acyl-CoA_DH_CS"/>
</dbReference>
<comment type="similarity">
    <text evidence="3 10">Belongs to the acyl-CoA dehydrogenase family.</text>
</comment>
<evidence type="ECO:0000256" key="8">
    <source>
        <dbReference type="ARBA" id="ARBA00040394"/>
    </source>
</evidence>
<comment type="cofactor">
    <cofactor evidence="1 10">
        <name>FAD</name>
        <dbReference type="ChEBI" id="CHEBI:57692"/>
    </cofactor>
</comment>
<protein>
    <recommendedName>
        <fullName evidence="8">Acyl-[acyl-carrier-protein] dehydrogenase MbtN</fullName>
    </recommendedName>
    <alternativeName>
        <fullName evidence="9">Mycobactin synthase protein N</fullName>
    </alternativeName>
</protein>
<dbReference type="Gene3D" id="2.40.110.10">
    <property type="entry name" value="Butyryl-CoA Dehydrogenase, subunit A, domain 2"/>
    <property type="match status" value="1"/>
</dbReference>
<evidence type="ECO:0000256" key="2">
    <source>
        <dbReference type="ARBA" id="ARBA00005102"/>
    </source>
</evidence>
<name>A0A255HBN4_9ACTN</name>
<sequence length="387" mass="42521">MSAPREPLPYRSPWMDEELDDLAEMAGIFFEREIVPHIERFAEQHGVDREVWNKAGEQGLLLPSVPEEFGGAGGTFAHEAVILTAQGYATDDSLGHAIHSGIVPHYIMEYGTEDQKRQWLPKLATGEWVAALGMTEPGAGSDVASIRTRAVREGDEYVINGSKTFITNGTHADFVLIAARTGEAGAKGVSMIGIPVAEVTGFDRGRDLSKIGMQGSDTRELSFTDLRVPVANLLGGEEGRGFTQMMQQLPQERLCVSVSAVANIEKAIELTVAYCKEREAFGQRLLDFQNTGFELAECSTDALAARTFLDHCIGLHLRGELDAVTASRLKYWTTDLQGRVLDRCLQLFGGYGFMAEYPIARMFSGARVQRIYAGSNEIMKVLIHRSL</sequence>
<dbReference type="GO" id="GO:0050660">
    <property type="term" value="F:flavin adenine dinucleotide binding"/>
    <property type="evidence" value="ECO:0007669"/>
    <property type="project" value="InterPro"/>
</dbReference>
<dbReference type="InterPro" id="IPR036250">
    <property type="entry name" value="AcylCo_DH-like_C"/>
</dbReference>
<dbReference type="SUPFAM" id="SSF56645">
    <property type="entry name" value="Acyl-CoA dehydrogenase NM domain-like"/>
    <property type="match status" value="1"/>
</dbReference>
<dbReference type="OrthoDB" id="2769798at2"/>
<dbReference type="Pfam" id="PF00441">
    <property type="entry name" value="Acyl-CoA_dh_1"/>
    <property type="match status" value="1"/>
</dbReference>
<evidence type="ECO:0000256" key="5">
    <source>
        <dbReference type="ARBA" id="ARBA00022827"/>
    </source>
</evidence>
<feature type="domain" description="Acyl-CoA oxidase/dehydrogenase middle" evidence="12">
    <location>
        <begin position="131"/>
        <end position="225"/>
    </location>
</feature>
<dbReference type="GO" id="GO:0033539">
    <property type="term" value="P:fatty acid beta-oxidation using acyl-CoA dehydrogenase"/>
    <property type="evidence" value="ECO:0007669"/>
    <property type="project" value="TreeGrafter"/>
</dbReference>
<reference evidence="14 15" key="1">
    <citation type="submission" date="2017-07" db="EMBL/GenBank/DDBJ databases">
        <title>Draft whole genome sequences of clinical Proprionibacteriaceae strains.</title>
        <authorList>
            <person name="Bernier A.-M."/>
            <person name="Bernard K."/>
            <person name="Domingo M.-C."/>
        </authorList>
    </citation>
    <scope>NUCLEOTIDE SEQUENCE [LARGE SCALE GENOMIC DNA]</scope>
    <source>
        <strain evidence="14 15">NML 130396</strain>
    </source>
</reference>
<comment type="caution">
    <text evidence="14">The sequence shown here is derived from an EMBL/GenBank/DDBJ whole genome shotgun (WGS) entry which is preliminary data.</text>
</comment>
<evidence type="ECO:0000256" key="3">
    <source>
        <dbReference type="ARBA" id="ARBA00009347"/>
    </source>
</evidence>
<dbReference type="InterPro" id="IPR046373">
    <property type="entry name" value="Acyl-CoA_Oxase/DH_mid-dom_sf"/>
</dbReference>
<evidence type="ECO:0000256" key="4">
    <source>
        <dbReference type="ARBA" id="ARBA00022630"/>
    </source>
</evidence>
<dbReference type="InterPro" id="IPR006091">
    <property type="entry name" value="Acyl-CoA_Oxase/DH_mid-dom"/>
</dbReference>
<accession>A0A255HBN4</accession>
<evidence type="ECO:0000313" key="15">
    <source>
        <dbReference type="Proteomes" id="UP000216311"/>
    </source>
</evidence>
<dbReference type="Pfam" id="PF02770">
    <property type="entry name" value="Acyl-CoA_dh_M"/>
    <property type="match status" value="1"/>
</dbReference>
<dbReference type="Gene3D" id="1.20.140.10">
    <property type="entry name" value="Butyryl-CoA Dehydrogenase, subunit A, domain 3"/>
    <property type="match status" value="1"/>
</dbReference>
<dbReference type="InterPro" id="IPR009100">
    <property type="entry name" value="AcylCoA_DH/oxidase_NM_dom_sf"/>
</dbReference>
<comment type="pathway">
    <text evidence="2">Siderophore biosynthesis; mycobactin biosynthesis.</text>
</comment>